<accession>A0ABT5E327</accession>
<dbReference type="InterPro" id="IPR002347">
    <property type="entry name" value="SDR_fam"/>
</dbReference>
<organism evidence="5 6">
    <name type="scientific">Nannocystis bainbridge</name>
    <dbReference type="NCBI Taxonomy" id="2995303"/>
    <lineage>
        <taxon>Bacteria</taxon>
        <taxon>Pseudomonadati</taxon>
        <taxon>Myxococcota</taxon>
        <taxon>Polyangia</taxon>
        <taxon>Nannocystales</taxon>
        <taxon>Nannocystaceae</taxon>
        <taxon>Nannocystis</taxon>
    </lineage>
</organism>
<dbReference type="Pfam" id="PF00106">
    <property type="entry name" value="adh_short"/>
    <property type="match status" value="1"/>
</dbReference>
<keyword evidence="6" id="KW-1185">Reference proteome</keyword>
<dbReference type="PRINTS" id="PR00081">
    <property type="entry name" value="GDHRDH"/>
</dbReference>
<sequence length="284" mass="29534">MSTSTSDTSSRVWFITGSSSGFGRALVEAAIARGDRVFATARRPEVLAELAAKAPAQVRLAALDVTRPEQVRAAVAAALAQFGQIDVLVNNAGFSILGAVEETSEEELRATMELMFFAAVATTKEVLPHMRGRRSGTIVQITSVGGITTAPGFGAYCAAKHALEAVSESLAAEVGPLGIQVLVVEPGAFRTGLFGAAFRHMPAMEAYAPTVGAMRAWVTDTNERQAGDPARAARAIAAMVGRADPPLRLPLGGDAIDGIRGKLARIAGDVDAVESVARATDFEA</sequence>
<dbReference type="InterPro" id="IPR051911">
    <property type="entry name" value="SDR_oxidoreductase"/>
</dbReference>
<dbReference type="InterPro" id="IPR057326">
    <property type="entry name" value="KR_dom"/>
</dbReference>
<dbReference type="RefSeq" id="WP_272088757.1">
    <property type="nucleotide sequence ID" value="NZ_JAQNDL010000002.1"/>
</dbReference>
<dbReference type="EMBL" id="JAQNDL010000002">
    <property type="protein sequence ID" value="MDC0720267.1"/>
    <property type="molecule type" value="Genomic_DNA"/>
</dbReference>
<comment type="similarity">
    <text evidence="1 3">Belongs to the short-chain dehydrogenases/reductases (SDR) family.</text>
</comment>
<dbReference type="PRINTS" id="PR00080">
    <property type="entry name" value="SDRFAMILY"/>
</dbReference>
<dbReference type="InterPro" id="IPR020904">
    <property type="entry name" value="Sc_DH/Rdtase_CS"/>
</dbReference>
<gene>
    <name evidence="5" type="ORF">POL25_25430</name>
</gene>
<protein>
    <submittedName>
        <fullName evidence="5">Oxidoreductase</fullName>
    </submittedName>
</protein>
<dbReference type="PROSITE" id="PS00061">
    <property type="entry name" value="ADH_SHORT"/>
    <property type="match status" value="1"/>
</dbReference>
<reference evidence="5 6" key="1">
    <citation type="submission" date="2022-11" db="EMBL/GenBank/DDBJ databases">
        <title>Minimal conservation of predation-associated metabolite biosynthetic gene clusters underscores biosynthetic potential of Myxococcota including descriptions for ten novel species: Archangium lansinium sp. nov., Myxococcus landrumus sp. nov., Nannocystis bai.</title>
        <authorList>
            <person name="Ahearne A."/>
            <person name="Stevens C."/>
            <person name="Dowd S."/>
        </authorList>
    </citation>
    <scope>NUCLEOTIDE SEQUENCE [LARGE SCALE GENOMIC DNA]</scope>
    <source>
        <strain evidence="5 6">BB15-2</strain>
    </source>
</reference>
<proteinExistence type="inferred from homology"/>
<dbReference type="Proteomes" id="UP001221686">
    <property type="component" value="Unassembled WGS sequence"/>
</dbReference>
<name>A0ABT5E327_9BACT</name>
<evidence type="ECO:0000256" key="3">
    <source>
        <dbReference type="RuleBase" id="RU000363"/>
    </source>
</evidence>
<dbReference type="Gene3D" id="3.40.50.720">
    <property type="entry name" value="NAD(P)-binding Rossmann-like Domain"/>
    <property type="match status" value="1"/>
</dbReference>
<evidence type="ECO:0000313" key="5">
    <source>
        <dbReference type="EMBL" id="MDC0720267.1"/>
    </source>
</evidence>
<dbReference type="PANTHER" id="PTHR43976:SF16">
    <property type="entry name" value="SHORT-CHAIN DEHYDROGENASE_REDUCTASE FAMILY PROTEIN"/>
    <property type="match status" value="1"/>
</dbReference>
<evidence type="ECO:0000256" key="1">
    <source>
        <dbReference type="ARBA" id="ARBA00006484"/>
    </source>
</evidence>
<dbReference type="SMART" id="SM00822">
    <property type="entry name" value="PKS_KR"/>
    <property type="match status" value="1"/>
</dbReference>
<keyword evidence="2" id="KW-0560">Oxidoreductase</keyword>
<evidence type="ECO:0000256" key="2">
    <source>
        <dbReference type="ARBA" id="ARBA00023002"/>
    </source>
</evidence>
<feature type="domain" description="Ketoreductase" evidence="4">
    <location>
        <begin position="11"/>
        <end position="187"/>
    </location>
</feature>
<evidence type="ECO:0000259" key="4">
    <source>
        <dbReference type="SMART" id="SM00822"/>
    </source>
</evidence>
<dbReference type="NCBIfam" id="NF004824">
    <property type="entry name" value="PRK06180.1"/>
    <property type="match status" value="1"/>
</dbReference>
<dbReference type="InterPro" id="IPR036291">
    <property type="entry name" value="NAD(P)-bd_dom_sf"/>
</dbReference>
<evidence type="ECO:0000313" key="6">
    <source>
        <dbReference type="Proteomes" id="UP001221686"/>
    </source>
</evidence>
<dbReference type="PANTHER" id="PTHR43976">
    <property type="entry name" value="SHORT CHAIN DEHYDROGENASE"/>
    <property type="match status" value="1"/>
</dbReference>
<dbReference type="SUPFAM" id="SSF51735">
    <property type="entry name" value="NAD(P)-binding Rossmann-fold domains"/>
    <property type="match status" value="1"/>
</dbReference>
<dbReference type="CDD" id="cd05374">
    <property type="entry name" value="17beta-HSD-like_SDR_c"/>
    <property type="match status" value="1"/>
</dbReference>
<comment type="caution">
    <text evidence="5">The sequence shown here is derived from an EMBL/GenBank/DDBJ whole genome shotgun (WGS) entry which is preliminary data.</text>
</comment>